<dbReference type="InterPro" id="IPR027417">
    <property type="entry name" value="P-loop_NTPase"/>
</dbReference>
<sequence>MALEYTDEQQMLTDLTKPRILLMGPRRSGKTSILRVVFQKMPPHETLFLESTHAVDIRLANNNPFLQFQIWDFPGDFFFYRVSRNGGEGGGGGRELGGSMTQEGEGEGPKEGELLDEVGVFGVPAALVFVLDAQDEPYHEALTRLVDLVARGQSVNPSLHVVVFIHKVDGDLFLSDEHKVDCQRDVQHRIAQELRDASLEHVEVSCFLTSIYDHSIFEAFSKIVQRLTHQLPVMENLLNYLISACKMEKSFLFDVVSRLYLATDSNPVDMQTYEMCVDMIDVVVDVSCIYGVKYDAEGEAQGPVYDSDSSSTIHLSNGMVLYLREVDDYLAFVGLMRAENFQKKGLIDFNIDCLKRSLGRLSSEGGSGGGGKGHVHEEKRNIMSGASRKGTPDPYQRIRNGPASMSDLLEIK</sequence>
<keyword evidence="5" id="KW-0342">GTP-binding</keyword>
<evidence type="ECO:0000256" key="8">
    <source>
        <dbReference type="SAM" id="MobiDB-lite"/>
    </source>
</evidence>
<proteinExistence type="inferred from homology"/>
<keyword evidence="10" id="KW-1185">Reference proteome</keyword>
<gene>
    <name evidence="9" type="ORF">Naga_100147g9</name>
</gene>
<dbReference type="Gene3D" id="3.40.50.300">
    <property type="entry name" value="P-loop containing nucleotide triphosphate hydrolases"/>
    <property type="match status" value="2"/>
</dbReference>
<comment type="similarity">
    <text evidence="2">Belongs to the GTR/RAG GTP-binding protein family.</text>
</comment>
<dbReference type="OrthoDB" id="26136at2759"/>
<evidence type="ECO:0000256" key="4">
    <source>
        <dbReference type="ARBA" id="ARBA00022801"/>
    </source>
</evidence>
<dbReference type="InterPro" id="IPR006762">
    <property type="entry name" value="Gtr1_RagA"/>
</dbReference>
<dbReference type="GO" id="GO:0005634">
    <property type="term" value="C:nucleus"/>
    <property type="evidence" value="ECO:0007669"/>
    <property type="project" value="TreeGrafter"/>
</dbReference>
<keyword evidence="4" id="KW-0378">Hydrolase</keyword>
<dbReference type="SUPFAM" id="SSF52540">
    <property type="entry name" value="P-loop containing nucleoside triphosphate hydrolases"/>
    <property type="match status" value="1"/>
</dbReference>
<organism evidence="9 10">
    <name type="scientific">Nannochloropsis gaditana</name>
    <dbReference type="NCBI Taxonomy" id="72520"/>
    <lineage>
        <taxon>Eukaryota</taxon>
        <taxon>Sar</taxon>
        <taxon>Stramenopiles</taxon>
        <taxon>Ochrophyta</taxon>
        <taxon>Eustigmatophyceae</taxon>
        <taxon>Eustigmatales</taxon>
        <taxon>Monodopsidaceae</taxon>
        <taxon>Nannochloropsis</taxon>
    </lineage>
</organism>
<dbReference type="GO" id="GO:0003924">
    <property type="term" value="F:GTPase activity"/>
    <property type="evidence" value="ECO:0007669"/>
    <property type="project" value="TreeGrafter"/>
</dbReference>
<dbReference type="AlphaFoldDB" id="W7TL06"/>
<evidence type="ECO:0000256" key="6">
    <source>
        <dbReference type="ARBA" id="ARBA00023136"/>
    </source>
</evidence>
<reference evidence="9 10" key="1">
    <citation type="journal article" date="2014" name="Mol. Plant">
        <title>Chromosome Scale Genome Assembly and Transcriptome Profiling of Nannochloropsis gaditana in Nitrogen Depletion.</title>
        <authorList>
            <person name="Corteggiani Carpinelli E."/>
            <person name="Telatin A."/>
            <person name="Vitulo N."/>
            <person name="Forcato C."/>
            <person name="D'Angelo M."/>
            <person name="Schiavon R."/>
            <person name="Vezzi A."/>
            <person name="Giacometti G.M."/>
            <person name="Morosinotto T."/>
            <person name="Valle G."/>
        </authorList>
    </citation>
    <scope>NUCLEOTIDE SEQUENCE [LARGE SCALE GENOMIC DNA]</scope>
    <source>
        <strain evidence="9 10">B-31</strain>
    </source>
</reference>
<dbReference type="GO" id="GO:1990131">
    <property type="term" value="C:Gtr1-Gtr2 GTPase complex"/>
    <property type="evidence" value="ECO:0007669"/>
    <property type="project" value="TreeGrafter"/>
</dbReference>
<evidence type="ECO:0000256" key="5">
    <source>
        <dbReference type="ARBA" id="ARBA00023134"/>
    </source>
</evidence>
<dbReference type="PANTHER" id="PTHR11259">
    <property type="entry name" value="RAS-RELATED GTP BINDING RAG/GTR YEAST"/>
    <property type="match status" value="1"/>
</dbReference>
<dbReference type="GO" id="GO:0005525">
    <property type="term" value="F:GTP binding"/>
    <property type="evidence" value="ECO:0007669"/>
    <property type="project" value="UniProtKB-KW"/>
</dbReference>
<dbReference type="CDD" id="cd11385">
    <property type="entry name" value="RagC_like"/>
    <property type="match status" value="1"/>
</dbReference>
<dbReference type="Gene3D" id="3.30.450.190">
    <property type="match status" value="1"/>
</dbReference>
<dbReference type="EMBL" id="AZIL01002469">
    <property type="protein sequence ID" value="EWM21414.1"/>
    <property type="molecule type" value="Genomic_DNA"/>
</dbReference>
<keyword evidence="3" id="KW-0547">Nucleotide-binding</keyword>
<comment type="caution">
    <text evidence="9">The sequence shown here is derived from an EMBL/GenBank/DDBJ whole genome shotgun (WGS) entry which is preliminary data.</text>
</comment>
<dbReference type="GO" id="GO:0012505">
    <property type="term" value="C:endomembrane system"/>
    <property type="evidence" value="ECO:0007669"/>
    <property type="project" value="UniProtKB-SubCell"/>
</dbReference>
<dbReference type="GO" id="GO:0009267">
    <property type="term" value="P:cellular response to starvation"/>
    <property type="evidence" value="ECO:0007669"/>
    <property type="project" value="TreeGrafter"/>
</dbReference>
<dbReference type="Proteomes" id="UP000019335">
    <property type="component" value="Unassembled WGS sequence"/>
</dbReference>
<protein>
    <submittedName>
        <fullName evidence="9">Ras-related gtp binding c</fullName>
    </submittedName>
</protein>
<evidence type="ECO:0000313" key="9">
    <source>
        <dbReference type="EMBL" id="EWM21414.1"/>
    </source>
</evidence>
<accession>W7TL06</accession>
<name>W7TL06_9STRA</name>
<dbReference type="Pfam" id="PF04670">
    <property type="entry name" value="Gtr1_RagA"/>
    <property type="match status" value="2"/>
</dbReference>
<dbReference type="GO" id="GO:1904263">
    <property type="term" value="P:positive regulation of TORC1 signaling"/>
    <property type="evidence" value="ECO:0007669"/>
    <property type="project" value="TreeGrafter"/>
</dbReference>
<evidence type="ECO:0000256" key="3">
    <source>
        <dbReference type="ARBA" id="ARBA00022741"/>
    </source>
</evidence>
<feature type="region of interest" description="Disordered" evidence="8">
    <location>
        <begin position="90"/>
        <end position="111"/>
    </location>
</feature>
<dbReference type="GO" id="GO:0005764">
    <property type="term" value="C:lysosome"/>
    <property type="evidence" value="ECO:0007669"/>
    <property type="project" value="TreeGrafter"/>
</dbReference>
<dbReference type="PANTHER" id="PTHR11259:SF2">
    <property type="entry name" value="GH16429P"/>
    <property type="match status" value="1"/>
</dbReference>
<dbReference type="InterPro" id="IPR039400">
    <property type="entry name" value="RagC/D"/>
</dbReference>
<evidence type="ECO:0000313" key="10">
    <source>
        <dbReference type="Proteomes" id="UP000019335"/>
    </source>
</evidence>
<dbReference type="GO" id="GO:0010507">
    <property type="term" value="P:negative regulation of autophagy"/>
    <property type="evidence" value="ECO:0007669"/>
    <property type="project" value="TreeGrafter"/>
</dbReference>
<keyword evidence="6" id="KW-0472">Membrane</keyword>
<feature type="region of interest" description="Disordered" evidence="8">
    <location>
        <begin position="362"/>
        <end position="412"/>
    </location>
</feature>
<comment type="catalytic activity">
    <reaction evidence="7">
        <text>GTP + H2O = GDP + phosphate + H(+)</text>
        <dbReference type="Rhea" id="RHEA:19669"/>
        <dbReference type="ChEBI" id="CHEBI:15377"/>
        <dbReference type="ChEBI" id="CHEBI:15378"/>
        <dbReference type="ChEBI" id="CHEBI:37565"/>
        <dbReference type="ChEBI" id="CHEBI:43474"/>
        <dbReference type="ChEBI" id="CHEBI:58189"/>
    </reaction>
    <physiologicalReaction direction="left-to-right" evidence="7">
        <dbReference type="Rhea" id="RHEA:19670"/>
    </physiologicalReaction>
</comment>
<evidence type="ECO:0000256" key="2">
    <source>
        <dbReference type="ARBA" id="ARBA00007756"/>
    </source>
</evidence>
<comment type="subcellular location">
    <subcellularLocation>
        <location evidence="1">Endomembrane system</location>
    </subcellularLocation>
</comment>
<evidence type="ECO:0000256" key="1">
    <source>
        <dbReference type="ARBA" id="ARBA00004308"/>
    </source>
</evidence>
<evidence type="ECO:0000256" key="7">
    <source>
        <dbReference type="ARBA" id="ARBA00049117"/>
    </source>
</evidence>